<gene>
    <name evidence="1" type="ORF">ANN_24964</name>
</gene>
<accession>A0ABQ8S027</accession>
<protein>
    <submittedName>
        <fullName evidence="1">Uncharacterized protein</fullName>
    </submittedName>
</protein>
<keyword evidence="2" id="KW-1185">Reference proteome</keyword>
<evidence type="ECO:0000313" key="2">
    <source>
        <dbReference type="Proteomes" id="UP001148838"/>
    </source>
</evidence>
<name>A0ABQ8S027_PERAM</name>
<proteinExistence type="predicted"/>
<reference evidence="1 2" key="1">
    <citation type="journal article" date="2022" name="Allergy">
        <title>Genome assembly and annotation of Periplaneta americana reveal a comprehensive cockroach allergen profile.</title>
        <authorList>
            <person name="Wang L."/>
            <person name="Xiong Q."/>
            <person name="Saelim N."/>
            <person name="Wang L."/>
            <person name="Nong W."/>
            <person name="Wan A.T."/>
            <person name="Shi M."/>
            <person name="Liu X."/>
            <person name="Cao Q."/>
            <person name="Hui J.H.L."/>
            <person name="Sookrung N."/>
            <person name="Leung T.F."/>
            <person name="Tungtrongchitr A."/>
            <person name="Tsui S.K.W."/>
        </authorList>
    </citation>
    <scope>NUCLEOTIDE SEQUENCE [LARGE SCALE GENOMIC DNA]</scope>
    <source>
        <strain evidence="1">PWHHKU_190912</strain>
    </source>
</reference>
<evidence type="ECO:0000313" key="1">
    <source>
        <dbReference type="EMBL" id="KAJ4427344.1"/>
    </source>
</evidence>
<dbReference type="EMBL" id="JAJSOF020000038">
    <property type="protein sequence ID" value="KAJ4427344.1"/>
    <property type="molecule type" value="Genomic_DNA"/>
</dbReference>
<organism evidence="1 2">
    <name type="scientific">Periplaneta americana</name>
    <name type="common">American cockroach</name>
    <name type="synonym">Blatta americana</name>
    <dbReference type="NCBI Taxonomy" id="6978"/>
    <lineage>
        <taxon>Eukaryota</taxon>
        <taxon>Metazoa</taxon>
        <taxon>Ecdysozoa</taxon>
        <taxon>Arthropoda</taxon>
        <taxon>Hexapoda</taxon>
        <taxon>Insecta</taxon>
        <taxon>Pterygota</taxon>
        <taxon>Neoptera</taxon>
        <taxon>Polyneoptera</taxon>
        <taxon>Dictyoptera</taxon>
        <taxon>Blattodea</taxon>
        <taxon>Blattoidea</taxon>
        <taxon>Blattidae</taxon>
        <taxon>Blattinae</taxon>
        <taxon>Periplaneta</taxon>
    </lineage>
</organism>
<dbReference type="Proteomes" id="UP001148838">
    <property type="component" value="Unassembled WGS sequence"/>
</dbReference>
<comment type="caution">
    <text evidence="1">The sequence shown here is derived from an EMBL/GenBank/DDBJ whole genome shotgun (WGS) entry which is preliminary data.</text>
</comment>
<sequence>MWIWRRTERVKWADRIRNEAVLERVDEERMMLKLIRKRERNWLGHWMRRNCLLKEALEGMVNGRRVRVEKLLSSSLLSKNLKVRIYKTVILPVVLYGCETWTLTLREEQRLRVFENNRTIFGAKRDEVTREWRKLHNAELHGLYSSPDLCPHASTQCEFHNHGPRVALFLLELSQSSIEAWMVSPKHHSQTTVEVFRQCVESENIRRKYLPPSMLSQNRSSLACLDLMGNRECEQKTGLFLLKARQIRTSAVEVYDAN</sequence>